<sequence>MRLGREGRGGCRELIHQRGGHEWQGGEGDGRCGGEGSGKGEVRVEERVAAGEEVKSGGVAMGSSLGRRGRRGGRRDMGKELRGRGGGAGMRKKPLLKIATEKLGVWGNLGLFMMKNCLRSRSEQGHSNAKSLVGQCNSLLDDHRCHRLHGNAGG</sequence>
<dbReference type="AlphaFoldDB" id="A0A811MKL4"/>
<dbReference type="EMBL" id="CAJGYO010000001">
    <property type="protein sequence ID" value="CAD6205840.1"/>
    <property type="molecule type" value="Genomic_DNA"/>
</dbReference>
<protein>
    <submittedName>
        <fullName evidence="2">Uncharacterized protein</fullName>
    </submittedName>
</protein>
<proteinExistence type="predicted"/>
<feature type="compositionally biased region" description="Basic and acidic residues" evidence="1">
    <location>
        <begin position="74"/>
        <end position="83"/>
    </location>
</feature>
<evidence type="ECO:0000256" key="1">
    <source>
        <dbReference type="SAM" id="MobiDB-lite"/>
    </source>
</evidence>
<evidence type="ECO:0000313" key="2">
    <source>
        <dbReference type="EMBL" id="CAD6205840.1"/>
    </source>
</evidence>
<reference evidence="2" key="1">
    <citation type="submission" date="2020-10" db="EMBL/GenBank/DDBJ databases">
        <authorList>
            <person name="Han B."/>
            <person name="Lu T."/>
            <person name="Zhao Q."/>
            <person name="Huang X."/>
            <person name="Zhao Y."/>
        </authorList>
    </citation>
    <scope>NUCLEOTIDE SEQUENCE</scope>
</reference>
<name>A0A811MKL4_9POAL</name>
<feature type="compositionally biased region" description="Basic and acidic residues" evidence="1">
    <location>
        <begin position="28"/>
        <end position="55"/>
    </location>
</feature>
<comment type="caution">
    <text evidence="2">The sequence shown here is derived from an EMBL/GenBank/DDBJ whole genome shotgun (WGS) entry which is preliminary data.</text>
</comment>
<keyword evidence="3" id="KW-1185">Reference proteome</keyword>
<evidence type="ECO:0000313" key="3">
    <source>
        <dbReference type="Proteomes" id="UP000604825"/>
    </source>
</evidence>
<accession>A0A811MKL4</accession>
<gene>
    <name evidence="2" type="ORF">NCGR_LOCUS3608</name>
</gene>
<feature type="region of interest" description="Disordered" evidence="1">
    <location>
        <begin position="16"/>
        <end position="92"/>
    </location>
</feature>
<dbReference type="Proteomes" id="UP000604825">
    <property type="component" value="Unassembled WGS sequence"/>
</dbReference>
<organism evidence="2 3">
    <name type="scientific">Miscanthus lutarioriparius</name>
    <dbReference type="NCBI Taxonomy" id="422564"/>
    <lineage>
        <taxon>Eukaryota</taxon>
        <taxon>Viridiplantae</taxon>
        <taxon>Streptophyta</taxon>
        <taxon>Embryophyta</taxon>
        <taxon>Tracheophyta</taxon>
        <taxon>Spermatophyta</taxon>
        <taxon>Magnoliopsida</taxon>
        <taxon>Liliopsida</taxon>
        <taxon>Poales</taxon>
        <taxon>Poaceae</taxon>
        <taxon>PACMAD clade</taxon>
        <taxon>Panicoideae</taxon>
        <taxon>Andropogonodae</taxon>
        <taxon>Andropogoneae</taxon>
        <taxon>Saccharinae</taxon>
        <taxon>Miscanthus</taxon>
    </lineage>
</organism>